<dbReference type="EMBL" id="OU015566">
    <property type="protein sequence ID" value="CAG5105955.1"/>
    <property type="molecule type" value="Genomic_DNA"/>
</dbReference>
<feature type="domain" description="VWFA" evidence="5">
    <location>
        <begin position="2168"/>
        <end position="2321"/>
    </location>
</feature>
<keyword evidence="7" id="KW-1185">Reference proteome</keyword>
<dbReference type="SUPFAM" id="SSF82895">
    <property type="entry name" value="TSP-1 type 1 repeat"/>
    <property type="match status" value="35"/>
</dbReference>
<feature type="compositionally biased region" description="Low complexity" evidence="3">
    <location>
        <begin position="611"/>
        <end position="622"/>
    </location>
</feature>
<evidence type="ECO:0000259" key="5">
    <source>
        <dbReference type="PROSITE" id="PS50234"/>
    </source>
</evidence>
<feature type="chain" id="PRO_5046964827" evidence="4">
    <location>
        <begin position="20"/>
        <end position="2423"/>
    </location>
</feature>
<accession>A0ABN7SWU3</accession>
<evidence type="ECO:0000256" key="3">
    <source>
        <dbReference type="SAM" id="MobiDB-lite"/>
    </source>
</evidence>
<proteinExistence type="predicted"/>
<dbReference type="InterPro" id="IPR000884">
    <property type="entry name" value="TSP1_rpt"/>
</dbReference>
<evidence type="ECO:0000313" key="7">
    <source>
        <dbReference type="Proteomes" id="UP001158576"/>
    </source>
</evidence>
<keyword evidence="1" id="KW-0677">Repeat</keyword>
<name>A0ABN7SWU3_OIKDI</name>
<dbReference type="PROSITE" id="PS50092">
    <property type="entry name" value="TSP1"/>
    <property type="match status" value="34"/>
</dbReference>
<keyword evidence="2" id="KW-1015">Disulfide bond</keyword>
<sequence>MKTHTFLFYVLIANSLILAQKPKKAKKEVNERLLRKWAKAKAARQATGASTTATTMSDSSSTENNQTSTAAASTTATTTSTMTTRITTERAQTTIKPTTTERASTTSYQRVVRKSTAAAQTLNGIIMSRFNNPIAKYLQKHLRQTGTVTPQTTLSPPKTQILTAEYDGFPPVFLKSSSTPSFHSVDISSLDMSAYPPQKVLFSEKNSTNKFEIKLWDTIPFNTEREVPDDGLVCYACQNALTHEECNVNKIKCNTSQKASCMIEIRSGGPGQPDLISKGCKQVVACINNNKNPNSHNCCCEGRTNECNRNGTTCANSNLSPITLKNGRTVTPRFKSFASKTAAKWGPWLNWSGCSQLCGGGIRRRRRMGYGPGANFEEEVCNDTPCKDGEDPHDIMASLQNKVLNFLRSDAGGRNVRQWETWESWGPCGTKCGRAFRERTRTCPEEDACPGSDSQRVACTAIWGCNNNNRISKLKELQSQFSPWTSWLPCSKSCGIGTETRTRTCIAARCNGFLEQTRNCNSQPCQGPQVHLKTVAGEWSTWNAWSECSVSCNGGSHTRTRKCIGGECVGESTEELPCGEEPCARWSEWSSWTDCSKDCDGGFTKRERLCSGEGSCEGTDSCGSGGSSSRKRSCSSGEEDDCTGSFSETKNCNLGPCAHYSPWSVWSECDSLCGGGITKQARTCVGIGACEGPDIKEQSCNEDPCLGWASWSSWTSCSEPCGVEGTRDRQRECEGLPELCKGESSENESCFVGTCAEWSDWLDWGSCSSLCDGGKRERSRICTGIGECEGSATNTDDCNIERCAIWSEWSDYGPCSTTCGIGERVRERSCDGIGSCSGNDTQISDCSYGECADWSEWAAWTECSKSCGDGLKSRSRDCFGLGDCKGNNQDTEVCNMGRCAFWADWQEWGQCSQECDIGKRARIRSCDGIGECHGEASENENCNTGPCAYWDHWGSWSACSASCGDGLRQRKRDCLGVGECEGSTSDLEACDIGACADWAEWNTWGRCSASCGGGQRVRERNCIGLGECKTGDQRQQGICSIQSCEVYGLWAEWSACSASCSTPDTFATQSRLRPCLVEDKCLPQELLESQKCPGSPPCPTWSIWSDWSQCSETCGIGQRSKARECLYGDDCEGDIAESESCSDGDCPTWTDWLEWSACSETCGEGSRFRNRICQFGHEEDCDGNSVGSESCNVRECPIWSDWETWTKCSKSCGKGQKLRQRVCINGEAGEDCLGSGFEELECSTEKCPFWVDWMPWSECSSSCGTGIKARKRRCRGGRPEECGGNNDEEIPCNTRKCPEWTTWEEWNSCSASCGGGNRQRRRKCQFGADCEGSAMETEACNPDQCPYFEEWSEWTKCSASCGSGNRSRSRDCVGELCSGEKEQTEKCMETKCPSWSTWLDWSNCGASCGNSTQTRERNCLYSTSSKSCEGTSSESQDCIIAPCPYWAKWAEWTPCTVSCGGGRRRQSRGCMHGPGCEGGSSNAFKIELCNTDSCSNWSEWSEFDSCSASCGGGIQKRYRSCEGGDDCEGKSMETNSCNQVPCPKWSEYSDWSPCSSSCGEGIKSKKRSCENGDDCEGESTISADCNLGPCGQWSEYGSFGECSKSCGGGLKSKTRTCIGGDDCEGKSEITEKCNRNACPFWSDWSEPSPCSATCGGGESTRKRWCKNGLTKADCNGPSEEITNCGTNACPTWGDWSAPGECSVTCGGGFASQSRQCNGGIAGVDCIGELSNVVNCADIPCPTWSNWGDFGSCSSSCGGGMRSRSRTCENETSTGKCTTGEATEESDCNTSPCPRVGEWSDWSECSATCGGGEQNRARSCMFGSSCTGDKLETRKCNKNRCPEWSEWAGFGICSATCGGGKTFRSRSCQFGDTCPGKSSETVSCADDPCPSWSEWSDYSECSVSCGAGEQQRSRSCQNGYSCMGSANDSRECKRGPCPEWEAWTKFSACSKSCGGGISTRTRKCADGVEGVDCLGEAEEQVECNTEPCAEWTKWTEYSSCSVSCGGGIKTSTRKCSGGDSCEGRSERSLPCGSQDCPTWSSWTTYGECSVTCGKGEKSRGRTCKNGDDCPGPKIETAFCELAQCGPVYTEWACKSGKCKGLLSEKVECSESVCSRWDDWEAWSTCTATCGGGMHYRQRQCIGGGCQGMPMAYEPCNTDACDAGCAGPRDVLFVAHYTTYMGSTFGDISSFFENIISTINVEPSSSSIRFAFSFYNHAYVEFFAFDWLKSIDEYRWAFSSFPPATGNSNYIGKALKGATDTMTPAFEKGRRLDTVGTVVLLTNAVSNDEVDDMASQLKEKVDRVIVVGLGYAYGRDELTGIASIRSKKISIQQKNPPTSQGLKAGCEQECRSEYSGATCWCSKGILNEDGRSCLAGCIDADANTIRTPGETWEVEGMFGMTCTCLESGDTDCTFGAYDFYNYGGW</sequence>
<organism evidence="6 7">
    <name type="scientific">Oikopleura dioica</name>
    <name type="common">Tunicate</name>
    <dbReference type="NCBI Taxonomy" id="34765"/>
    <lineage>
        <taxon>Eukaryota</taxon>
        <taxon>Metazoa</taxon>
        <taxon>Chordata</taxon>
        <taxon>Tunicata</taxon>
        <taxon>Appendicularia</taxon>
        <taxon>Copelata</taxon>
        <taxon>Oikopleuridae</taxon>
        <taxon>Oikopleura</taxon>
    </lineage>
</organism>
<evidence type="ECO:0000256" key="4">
    <source>
        <dbReference type="SAM" id="SignalP"/>
    </source>
</evidence>
<dbReference type="Pfam" id="PF00092">
    <property type="entry name" value="VWA"/>
    <property type="match status" value="1"/>
</dbReference>
<dbReference type="Gene3D" id="3.40.50.410">
    <property type="entry name" value="von Willebrand factor, type A domain"/>
    <property type="match status" value="1"/>
</dbReference>
<protein>
    <submittedName>
        <fullName evidence="6">Oidioi.mRNA.OKI2018_I69.chr1.g2603.t1.cds</fullName>
    </submittedName>
</protein>
<feature type="signal peptide" evidence="4">
    <location>
        <begin position="1"/>
        <end position="19"/>
    </location>
</feature>
<dbReference type="PANTHER" id="PTHR22906">
    <property type="entry name" value="PROPERDIN"/>
    <property type="match status" value="1"/>
</dbReference>
<dbReference type="InterPro" id="IPR036465">
    <property type="entry name" value="vWFA_dom_sf"/>
</dbReference>
<feature type="region of interest" description="Disordered" evidence="3">
    <location>
        <begin position="40"/>
        <end position="108"/>
    </location>
</feature>
<dbReference type="InterPro" id="IPR052065">
    <property type="entry name" value="Compl_asym_regulator"/>
</dbReference>
<gene>
    <name evidence="6" type="ORF">OKIOD_LOCUS11368</name>
</gene>
<feature type="compositionally biased region" description="Polar residues" evidence="3">
    <location>
        <begin position="96"/>
        <end position="108"/>
    </location>
</feature>
<reference evidence="6 7" key="1">
    <citation type="submission" date="2021-04" db="EMBL/GenBank/DDBJ databases">
        <authorList>
            <person name="Bliznina A."/>
        </authorList>
    </citation>
    <scope>NUCLEOTIDE SEQUENCE [LARGE SCALE GENOMIC DNA]</scope>
</reference>
<evidence type="ECO:0000256" key="2">
    <source>
        <dbReference type="ARBA" id="ARBA00023157"/>
    </source>
</evidence>
<dbReference type="SUPFAM" id="SSF53300">
    <property type="entry name" value="vWA-like"/>
    <property type="match status" value="1"/>
</dbReference>
<dbReference type="PANTHER" id="PTHR22906:SF21">
    <property type="entry name" value="SEMA DOMAIN-CONTAINING PROTEIN"/>
    <property type="match status" value="1"/>
</dbReference>
<dbReference type="Pfam" id="PF00090">
    <property type="entry name" value="TSP_1"/>
    <property type="match status" value="35"/>
</dbReference>
<feature type="compositionally biased region" description="Low complexity" evidence="3">
    <location>
        <begin position="43"/>
        <end position="95"/>
    </location>
</feature>
<dbReference type="SMART" id="SM00327">
    <property type="entry name" value="VWA"/>
    <property type="match status" value="1"/>
</dbReference>
<dbReference type="Gene3D" id="2.20.100.10">
    <property type="entry name" value="Thrombospondin type-1 (TSP1) repeat"/>
    <property type="match status" value="33"/>
</dbReference>
<dbReference type="PROSITE" id="PS50234">
    <property type="entry name" value="VWFA"/>
    <property type="match status" value="1"/>
</dbReference>
<evidence type="ECO:0000313" key="6">
    <source>
        <dbReference type="EMBL" id="CAG5105955.1"/>
    </source>
</evidence>
<evidence type="ECO:0000256" key="1">
    <source>
        <dbReference type="ARBA" id="ARBA00022737"/>
    </source>
</evidence>
<dbReference type="InterPro" id="IPR002035">
    <property type="entry name" value="VWF_A"/>
</dbReference>
<dbReference type="SMART" id="SM00209">
    <property type="entry name" value="TSP1"/>
    <property type="match status" value="35"/>
</dbReference>
<feature type="region of interest" description="Disordered" evidence="3">
    <location>
        <begin position="610"/>
        <end position="640"/>
    </location>
</feature>
<keyword evidence="4" id="KW-0732">Signal</keyword>
<dbReference type="Proteomes" id="UP001158576">
    <property type="component" value="Chromosome 1"/>
</dbReference>
<dbReference type="InterPro" id="IPR036383">
    <property type="entry name" value="TSP1_rpt_sf"/>
</dbReference>